<dbReference type="Pfam" id="PF10558">
    <property type="entry name" value="MTP18"/>
    <property type="match status" value="1"/>
</dbReference>
<evidence type="ECO:0000313" key="8">
    <source>
        <dbReference type="EMBL" id="KAE9225453.1"/>
    </source>
</evidence>
<dbReference type="Proteomes" id="UP000460718">
    <property type="component" value="Unassembled WGS sequence"/>
</dbReference>
<name>A0A6A3TV74_9STRA</name>
<dbReference type="Proteomes" id="UP000488956">
    <property type="component" value="Unassembled WGS sequence"/>
</dbReference>
<evidence type="ECO:0000313" key="5">
    <source>
        <dbReference type="EMBL" id="KAE9005882.1"/>
    </source>
</evidence>
<dbReference type="AlphaFoldDB" id="A0A6A3TV74"/>
<evidence type="ECO:0000313" key="7">
    <source>
        <dbReference type="EMBL" id="KAE9142811.1"/>
    </source>
</evidence>
<comment type="caution">
    <text evidence="7">The sequence shown here is derived from an EMBL/GenBank/DDBJ whole genome shotgun (WGS) entry which is preliminary data.</text>
</comment>
<reference evidence="10 11" key="1">
    <citation type="submission" date="2018-08" db="EMBL/GenBank/DDBJ databases">
        <title>Genomic investigation of the strawberry pathogen Phytophthora fragariae indicates pathogenicity is determined by transcriptional variation in three key races.</title>
        <authorList>
            <person name="Adams T.M."/>
            <person name="Armitage A.D."/>
            <person name="Sobczyk M.K."/>
            <person name="Bates H.J."/>
            <person name="Dunwell J.M."/>
            <person name="Nellist C.F."/>
            <person name="Harrison R.J."/>
        </authorList>
    </citation>
    <scope>NUCLEOTIDE SEQUENCE [LARGE SCALE GENOMIC DNA]</scope>
    <source>
        <strain evidence="9 11">A4</strain>
        <strain evidence="8 12">BC-1</strain>
        <strain evidence="7 13">NOV-5</strain>
        <strain evidence="4 10">NOV-9</strain>
        <strain evidence="6 15">ONT-3</strain>
        <strain evidence="5 14">SCRP245</strain>
    </source>
</reference>
<evidence type="ECO:0000256" key="1">
    <source>
        <dbReference type="ARBA" id="ARBA00009224"/>
    </source>
</evidence>
<feature type="non-terminal residue" evidence="7">
    <location>
        <position position="203"/>
    </location>
</feature>
<dbReference type="Proteomes" id="UP000440367">
    <property type="component" value="Unassembled WGS sequence"/>
</dbReference>
<dbReference type="EMBL" id="QXFX01000695">
    <property type="protein sequence ID" value="KAE9106920.1"/>
    <property type="molecule type" value="Genomic_DNA"/>
</dbReference>
<evidence type="ECO:0000313" key="10">
    <source>
        <dbReference type="Proteomes" id="UP000429523"/>
    </source>
</evidence>
<evidence type="ECO:0000313" key="9">
    <source>
        <dbReference type="EMBL" id="KAE9305964.1"/>
    </source>
</evidence>
<evidence type="ECO:0000313" key="11">
    <source>
        <dbReference type="Proteomes" id="UP000437068"/>
    </source>
</evidence>
<proteinExistence type="inferred from homology"/>
<evidence type="ECO:0000313" key="12">
    <source>
        <dbReference type="Proteomes" id="UP000440367"/>
    </source>
</evidence>
<accession>A0A6A3TV74</accession>
<evidence type="ECO:0000256" key="2">
    <source>
        <dbReference type="ARBA" id="ARBA00017835"/>
    </source>
</evidence>
<dbReference type="EMBL" id="QXGA01000668">
    <property type="protein sequence ID" value="KAE9142811.1"/>
    <property type="molecule type" value="Genomic_DNA"/>
</dbReference>
<evidence type="ECO:0000313" key="15">
    <source>
        <dbReference type="Proteomes" id="UP000488956"/>
    </source>
</evidence>
<dbReference type="EMBL" id="QXGD01000765">
    <property type="protein sequence ID" value="KAE9225453.1"/>
    <property type="molecule type" value="Genomic_DNA"/>
</dbReference>
<evidence type="ECO:0000313" key="14">
    <source>
        <dbReference type="Proteomes" id="UP000460718"/>
    </source>
</evidence>
<evidence type="ECO:0000313" key="6">
    <source>
        <dbReference type="EMBL" id="KAE9106920.1"/>
    </source>
</evidence>
<sequence>MTHSKDQEDSDIWRDSLVRYLGYANELGESFRPIVPRLVVPSYLVAFGYVLGDTFDKANKAHAKAVAEGVSTRKRSAVVADATIDTLAWQTMASVVIPGFTINRVVAMSSFAVQRAVKTSPVVRRWAPTAIGLGVIPLIIHPIDSFVDVAMDQTVRKWSKAFVDDIDQIDGIVCALLASSRRNGMTSAVATLYSRWPMTRIAA</sequence>
<dbReference type="Proteomes" id="UP000437068">
    <property type="component" value="Unassembled WGS sequence"/>
</dbReference>
<evidence type="ECO:0000313" key="13">
    <source>
        <dbReference type="Proteomes" id="UP000440732"/>
    </source>
</evidence>
<dbReference type="GO" id="GO:0000266">
    <property type="term" value="P:mitochondrial fission"/>
    <property type="evidence" value="ECO:0007669"/>
    <property type="project" value="TreeGrafter"/>
</dbReference>
<dbReference type="EMBL" id="QXFW01000668">
    <property type="protein sequence ID" value="KAE9005882.1"/>
    <property type="molecule type" value="Genomic_DNA"/>
</dbReference>
<protein>
    <recommendedName>
        <fullName evidence="2">Mitochondrial fission process protein 1</fullName>
    </recommendedName>
    <alternativeName>
        <fullName evidence="3">Mitochondrial 18 kDa protein</fullName>
    </alternativeName>
</protein>
<comment type="similarity">
    <text evidence="1">Belongs to the MTFP1 family.</text>
</comment>
<dbReference type="PANTHER" id="PTHR11001:SF2">
    <property type="entry name" value="MITOCHONDRIAL FISSION PROCESS PROTEIN 1"/>
    <property type="match status" value="1"/>
</dbReference>
<dbReference type="GO" id="GO:0005739">
    <property type="term" value="C:mitochondrion"/>
    <property type="evidence" value="ECO:0007669"/>
    <property type="project" value="TreeGrafter"/>
</dbReference>
<dbReference type="EMBL" id="QXGF01000750">
    <property type="protein sequence ID" value="KAE8936083.1"/>
    <property type="molecule type" value="Genomic_DNA"/>
</dbReference>
<dbReference type="InterPro" id="IPR019560">
    <property type="entry name" value="Mitochondrial_18_kDa_protein"/>
</dbReference>
<gene>
    <name evidence="9" type="ORF">PF001_g12357</name>
    <name evidence="8" type="ORF">PF002_g14394</name>
    <name evidence="7" type="ORF">PF006_g12105</name>
    <name evidence="4" type="ORF">PF009_g13981</name>
    <name evidence="6" type="ORF">PF010_g12451</name>
    <name evidence="5" type="ORF">PF011_g11838</name>
</gene>
<dbReference type="PANTHER" id="PTHR11001">
    <property type="entry name" value="MITOCHONDRIAL FISSION PROCESS PROTEIN 1"/>
    <property type="match status" value="1"/>
</dbReference>
<dbReference type="Proteomes" id="UP000440732">
    <property type="component" value="Unassembled WGS sequence"/>
</dbReference>
<dbReference type="Proteomes" id="UP000429523">
    <property type="component" value="Unassembled WGS sequence"/>
</dbReference>
<evidence type="ECO:0000313" key="4">
    <source>
        <dbReference type="EMBL" id="KAE8936083.1"/>
    </source>
</evidence>
<dbReference type="EMBL" id="QXGE01000683">
    <property type="protein sequence ID" value="KAE9305964.1"/>
    <property type="molecule type" value="Genomic_DNA"/>
</dbReference>
<organism evidence="7 13">
    <name type="scientific">Phytophthora fragariae</name>
    <dbReference type="NCBI Taxonomy" id="53985"/>
    <lineage>
        <taxon>Eukaryota</taxon>
        <taxon>Sar</taxon>
        <taxon>Stramenopiles</taxon>
        <taxon>Oomycota</taxon>
        <taxon>Peronosporomycetes</taxon>
        <taxon>Peronosporales</taxon>
        <taxon>Peronosporaceae</taxon>
        <taxon>Phytophthora</taxon>
    </lineage>
</organism>
<evidence type="ECO:0000256" key="3">
    <source>
        <dbReference type="ARBA" id="ARBA00029631"/>
    </source>
</evidence>